<dbReference type="Gene3D" id="3.40.50.2000">
    <property type="entry name" value="Glycogen Phosphorylase B"/>
    <property type="match status" value="2"/>
</dbReference>
<keyword evidence="2" id="KW-0328">Glycosyltransferase</keyword>
<dbReference type="PANTHER" id="PTHR12526:SF637">
    <property type="entry name" value="GLYCOSYLTRANSFERASE EPSF-RELATED"/>
    <property type="match status" value="1"/>
</dbReference>
<dbReference type="Proteomes" id="UP000184608">
    <property type="component" value="Unassembled WGS sequence"/>
</dbReference>
<reference evidence="2 3" key="1">
    <citation type="submission" date="2016-11" db="EMBL/GenBank/DDBJ databases">
        <authorList>
            <person name="Jaros S."/>
            <person name="Januszkiewicz K."/>
            <person name="Wedrychowicz H."/>
        </authorList>
    </citation>
    <scope>NUCLEOTIDE SEQUENCE [LARGE SCALE GENOMIC DNA]</scope>
    <source>
        <strain evidence="2 3">CECT 7868</strain>
    </source>
</reference>
<sequence length="342" mass="39014">MNLFQRNEIWLVLDSRVFGGIESHVLQLACGLKVHRPVRIILLKAYPDSQEMIEKLRLNDIPFTVLSEYFPHHKTPAALKQAIHRFRPAVVHAHGYKASLLCKLARRTSKETFRQISTFHAGEIPAGRVKWYDMLDRITAFMSDQSLAVSQLIQQRIPFRTEKVNNFVDTESLPVSQGQQIAFVGRLSYEKGPDFLPEITRLLPEVNIHCYGDGPLFSQLSRSGQHNLILHGHKSAMDTFWPDIGLLIICSRAEGLPMAALEAMGRGIPVAATAVGELPELIRHGENGYLVRQAQELVSCIQDWLHRSEAERRQMQLQARETIVQHYSNLTMIPDMMRKYFV</sequence>
<dbReference type="PANTHER" id="PTHR12526">
    <property type="entry name" value="GLYCOSYLTRANSFERASE"/>
    <property type="match status" value="1"/>
</dbReference>
<dbReference type="EC" id="2.4.-.-" evidence="2"/>
<dbReference type="InterPro" id="IPR028098">
    <property type="entry name" value="Glyco_trans_4-like_N"/>
</dbReference>
<evidence type="ECO:0000313" key="3">
    <source>
        <dbReference type="Proteomes" id="UP000184608"/>
    </source>
</evidence>
<accession>A0A1M5ZAM1</accession>
<dbReference type="Pfam" id="PF13692">
    <property type="entry name" value="Glyco_trans_1_4"/>
    <property type="match status" value="1"/>
</dbReference>
<dbReference type="EMBL" id="FQXZ01000026">
    <property type="protein sequence ID" value="SHI21275.1"/>
    <property type="molecule type" value="Genomic_DNA"/>
</dbReference>
<gene>
    <name evidence="2" type="primary">cotSA</name>
    <name evidence="2" type="ORF">VA7868_02501</name>
</gene>
<evidence type="ECO:0000313" key="2">
    <source>
        <dbReference type="EMBL" id="SHI21275.1"/>
    </source>
</evidence>
<dbReference type="Pfam" id="PF13439">
    <property type="entry name" value="Glyco_transf_4"/>
    <property type="match status" value="1"/>
</dbReference>
<feature type="domain" description="Glycosyltransferase subfamily 4-like N-terminal" evidence="1">
    <location>
        <begin position="18"/>
        <end position="157"/>
    </location>
</feature>
<organism evidence="2 3">
    <name type="scientific">Vibrio aerogenes CECT 7868</name>
    <dbReference type="NCBI Taxonomy" id="1216006"/>
    <lineage>
        <taxon>Bacteria</taxon>
        <taxon>Pseudomonadati</taxon>
        <taxon>Pseudomonadota</taxon>
        <taxon>Gammaproteobacteria</taxon>
        <taxon>Vibrionales</taxon>
        <taxon>Vibrionaceae</taxon>
        <taxon>Vibrio</taxon>
    </lineage>
</organism>
<dbReference type="CDD" id="cd03801">
    <property type="entry name" value="GT4_PimA-like"/>
    <property type="match status" value="1"/>
</dbReference>
<keyword evidence="2" id="KW-0167">Capsid protein</keyword>
<proteinExistence type="predicted"/>
<keyword evidence="2" id="KW-0946">Virion</keyword>
<keyword evidence="2" id="KW-0808">Transferase</keyword>
<dbReference type="SUPFAM" id="SSF53756">
    <property type="entry name" value="UDP-Glycosyltransferase/glycogen phosphorylase"/>
    <property type="match status" value="1"/>
</dbReference>
<dbReference type="GO" id="GO:0016757">
    <property type="term" value="F:glycosyltransferase activity"/>
    <property type="evidence" value="ECO:0007669"/>
    <property type="project" value="UniProtKB-KW"/>
</dbReference>
<dbReference type="AlphaFoldDB" id="A0A1M5ZAM1"/>
<evidence type="ECO:0000259" key="1">
    <source>
        <dbReference type="Pfam" id="PF13439"/>
    </source>
</evidence>
<protein>
    <submittedName>
        <fullName evidence="2">Spore coat protein SA</fullName>
        <ecNumber evidence="2">2.4.-.-</ecNumber>
    </submittedName>
</protein>
<dbReference type="STRING" id="1216006.VA7868_02501"/>
<name>A0A1M5ZAM1_9VIBR</name>
<keyword evidence="3" id="KW-1185">Reference proteome</keyword>
<dbReference type="RefSeq" id="WP_073604155.1">
    <property type="nucleotide sequence ID" value="NZ_FQXZ01000026.1"/>
</dbReference>